<accession>A0A285M257</accession>
<name>A0A285M257_9NOCA</name>
<evidence type="ECO:0000256" key="1">
    <source>
        <dbReference type="ARBA" id="ARBA00023125"/>
    </source>
</evidence>
<evidence type="ECO:0000256" key="2">
    <source>
        <dbReference type="PROSITE-ProRule" id="PRU00335"/>
    </source>
</evidence>
<keyword evidence="5" id="KW-1185">Reference proteome</keyword>
<feature type="DNA-binding region" description="H-T-H motif" evidence="2">
    <location>
        <begin position="31"/>
        <end position="50"/>
    </location>
</feature>
<dbReference type="SUPFAM" id="SSF46689">
    <property type="entry name" value="Homeodomain-like"/>
    <property type="match status" value="1"/>
</dbReference>
<evidence type="ECO:0000259" key="3">
    <source>
        <dbReference type="PROSITE" id="PS50977"/>
    </source>
</evidence>
<dbReference type="RefSeq" id="WP_143861594.1">
    <property type="nucleotide sequence ID" value="NZ_JAMTCW010000011.1"/>
</dbReference>
<feature type="domain" description="HTH tetR-type" evidence="3">
    <location>
        <begin position="8"/>
        <end position="68"/>
    </location>
</feature>
<dbReference type="GO" id="GO:0003677">
    <property type="term" value="F:DNA binding"/>
    <property type="evidence" value="ECO:0007669"/>
    <property type="project" value="UniProtKB-UniRule"/>
</dbReference>
<dbReference type="STRING" id="1379680.GCA_001612615_04529"/>
<evidence type="ECO:0000313" key="4">
    <source>
        <dbReference type="EMBL" id="SNY89621.1"/>
    </source>
</evidence>
<keyword evidence="1 2" id="KW-0238">DNA-binding</keyword>
<dbReference type="EMBL" id="OBEG01000009">
    <property type="protein sequence ID" value="SNY89621.1"/>
    <property type="molecule type" value="Genomic_DNA"/>
</dbReference>
<dbReference type="Proteomes" id="UP000219565">
    <property type="component" value="Unassembled WGS sequence"/>
</dbReference>
<dbReference type="OrthoDB" id="9816296at2"/>
<proteinExistence type="predicted"/>
<evidence type="ECO:0000313" key="5">
    <source>
        <dbReference type="Proteomes" id="UP000219565"/>
    </source>
</evidence>
<gene>
    <name evidence="4" type="ORF">SAMN04244553_6640</name>
</gene>
<dbReference type="InterPro" id="IPR036271">
    <property type="entry name" value="Tet_transcr_reg_TetR-rel_C_sf"/>
</dbReference>
<dbReference type="Gene3D" id="1.10.357.10">
    <property type="entry name" value="Tetracycline Repressor, domain 2"/>
    <property type="match status" value="1"/>
</dbReference>
<dbReference type="InterPro" id="IPR001647">
    <property type="entry name" value="HTH_TetR"/>
</dbReference>
<organism evidence="4 5">
    <name type="scientific">Nocardia amikacinitolerans</name>
    <dbReference type="NCBI Taxonomy" id="756689"/>
    <lineage>
        <taxon>Bacteria</taxon>
        <taxon>Bacillati</taxon>
        <taxon>Actinomycetota</taxon>
        <taxon>Actinomycetes</taxon>
        <taxon>Mycobacteriales</taxon>
        <taxon>Nocardiaceae</taxon>
        <taxon>Nocardia</taxon>
    </lineage>
</organism>
<reference evidence="4 5" key="1">
    <citation type="submission" date="2017-09" db="EMBL/GenBank/DDBJ databases">
        <authorList>
            <person name="Ehlers B."/>
            <person name="Leendertz F.H."/>
        </authorList>
    </citation>
    <scope>NUCLEOTIDE SEQUENCE [LARGE SCALE GENOMIC DNA]</scope>
    <source>
        <strain evidence="4 5">DSM 45537</strain>
    </source>
</reference>
<protein>
    <submittedName>
        <fullName evidence="4">Transcriptional regulator, TetR family</fullName>
    </submittedName>
</protein>
<dbReference type="SUPFAM" id="SSF48498">
    <property type="entry name" value="Tetracyclin repressor-like, C-terminal domain"/>
    <property type="match status" value="1"/>
</dbReference>
<dbReference type="AlphaFoldDB" id="A0A285M257"/>
<sequence length="189" mass="20170">MPRTVDRTARLTAVSDAVVGIATEAGFAAVTIRSVAERVGASTSVVTHYVGSRDEMLRMAVRREVDARRGQAEDAMAGHGGAVALRALVEWAVLTADEATHRFWLALILGAPTEPVLRAELDAFNDWWDAALENLLAQAGIAELEHAADLLNVVVDGLVVGGFDEGAPWPPARRRQVLAAAWRALGIAE</sequence>
<dbReference type="PROSITE" id="PS50977">
    <property type="entry name" value="HTH_TETR_2"/>
    <property type="match status" value="1"/>
</dbReference>
<dbReference type="InterPro" id="IPR009057">
    <property type="entry name" value="Homeodomain-like_sf"/>
</dbReference>